<dbReference type="UniPathway" id="UPA00378"/>
<dbReference type="SUPFAM" id="SSF53756">
    <property type="entry name" value="UDP-Glycosyltransferase/glycogen phosphorylase"/>
    <property type="match status" value="1"/>
</dbReference>
<evidence type="ECO:0000256" key="4">
    <source>
        <dbReference type="ARBA" id="ARBA00012649"/>
    </source>
</evidence>
<evidence type="ECO:0000256" key="7">
    <source>
        <dbReference type="ARBA" id="ARBA00022824"/>
    </source>
</evidence>
<dbReference type="GeneID" id="33314484"/>
<dbReference type="Pfam" id="PF00534">
    <property type="entry name" value="Glycos_transf_1"/>
    <property type="match status" value="1"/>
</dbReference>
<dbReference type="AlphaFoldDB" id="A0A218NP11"/>
<dbReference type="KEGG" id="marh:Mia14_0948"/>
<dbReference type="PANTHER" id="PTHR45918:SF1">
    <property type="entry name" value="ALPHA-1,3_1,6-MANNOSYLTRANSFERASE ALG2"/>
    <property type="match status" value="1"/>
</dbReference>
<reference evidence="17 18" key="1">
    <citation type="journal article" date="2017" name="Nat. Commun.">
        <title>'ARMAN' archaea depend on association with euryarchaeal host in culture and in situ.</title>
        <authorList>
            <person name="Golyshina O."/>
            <person name="Toshchakov S."/>
            <person name="Makarova K."/>
            <person name="Gavrilov S."/>
            <person name="Korzhenkov A."/>
            <person name="La Cono V."/>
            <person name="Arcadi E."/>
            <person name="Nechitaylo T."/>
            <person name="Ferrer M."/>
            <person name="Kublanov I."/>
            <person name="Wolf Y."/>
            <person name="Yakimov M."/>
            <person name="Golyshin P."/>
            <person name="Slesarev A."/>
            <person name="Kozyavkin S."/>
        </authorList>
    </citation>
    <scope>NUCLEOTIDE SEQUENCE [LARGE SCALE GENOMIC DNA]</scope>
    <source>
        <strain evidence="17 18">Mia14</strain>
    </source>
</reference>
<keyword evidence="5 17" id="KW-0808">Transferase</keyword>
<comment type="pathway">
    <text evidence="2">Protein modification; protein glycosylation.</text>
</comment>
<dbReference type="Pfam" id="PF13439">
    <property type="entry name" value="Glyco_transf_4"/>
    <property type="match status" value="1"/>
</dbReference>
<keyword evidence="18" id="KW-1185">Reference proteome</keyword>
<dbReference type="InterPro" id="IPR001296">
    <property type="entry name" value="Glyco_trans_1"/>
</dbReference>
<dbReference type="InterPro" id="IPR028098">
    <property type="entry name" value="Glyco_trans_4-like_N"/>
</dbReference>
<dbReference type="Gene3D" id="3.40.50.2000">
    <property type="entry name" value="Glycogen Phosphorylase B"/>
    <property type="match status" value="2"/>
</dbReference>
<dbReference type="EC" id="2.4.1.257" evidence="3"/>
<comment type="subcellular location">
    <subcellularLocation>
        <location evidence="1">Endoplasmic reticulum membrane</location>
    </subcellularLocation>
</comment>
<evidence type="ECO:0000256" key="9">
    <source>
        <dbReference type="ARBA" id="ARBA00023136"/>
    </source>
</evidence>
<evidence type="ECO:0000313" key="17">
    <source>
        <dbReference type="EMBL" id="ASI14220.1"/>
    </source>
</evidence>
<accession>A0A218NP11</accession>
<keyword evidence="9" id="KW-0472">Membrane</keyword>
<keyword evidence="7" id="KW-0256">Endoplasmic reticulum</keyword>
<feature type="domain" description="Glycosyl transferase family 1" evidence="15">
    <location>
        <begin position="190"/>
        <end position="357"/>
    </location>
</feature>
<dbReference type="Proteomes" id="UP000197679">
    <property type="component" value="Chromosome"/>
</dbReference>
<dbReference type="EC" id="2.4.1.132" evidence="4"/>
<keyword evidence="6" id="KW-0812">Transmembrane</keyword>
<organism evidence="17 18">
    <name type="scientific">Candidatus Mancarchaeum acidiphilum</name>
    <dbReference type="NCBI Taxonomy" id="1920749"/>
    <lineage>
        <taxon>Archaea</taxon>
        <taxon>Candidatus Micrarchaeota</taxon>
        <taxon>Candidatus Mancarchaeum</taxon>
    </lineage>
</organism>
<keyword evidence="8" id="KW-1133">Transmembrane helix</keyword>
<feature type="domain" description="Glycosyltransferase subfamily 4-like N-terminal" evidence="16">
    <location>
        <begin position="16"/>
        <end position="188"/>
    </location>
</feature>
<sequence length="382" mass="44478">MRIKLAMAQANLTVRGGAERVVLKIAEHYNATIYTAEYRKDATFEEFNDLDIKVIGGRGFYKFLGYGRAAQGLNYGLSFYNYRVRDDYDVLNPHIAPSHWIRHKNSRVLWYCHTPLRDLYDLYYYRQSLRPFAKRSLYSVIVPRIRFIDKRMVSKIKYIVANSENTNNRIKKYYGRNDAVVLNGGIDYKEYKNEGNDRYFFYPSRISPNKRQDYAIRAFKIFKSQNKGLNYRLIISGQVSDDPFYQEYYSKISNMAKSVGGVSILTDVNDKDLVDLYSKATAILYPPINEDYGLVPLEAAASGKPVIVVNEGGPKETVINNKTGFLINNELDMAEKMQKLAEEPQLVEIMGKKGRERVKKYYSWNNFFKEFDKLLYKAKNEK</sequence>
<dbReference type="PANTHER" id="PTHR45918">
    <property type="entry name" value="ALPHA-1,3/1,6-MANNOSYLTRANSFERASE ALG2"/>
    <property type="match status" value="1"/>
</dbReference>
<dbReference type="RefSeq" id="WP_088820515.1">
    <property type="nucleotide sequence ID" value="NZ_CP019964.1"/>
</dbReference>
<gene>
    <name evidence="17" type="ORF">Mia14_0948</name>
</gene>
<dbReference type="OrthoDB" id="132546at2157"/>
<evidence type="ECO:0000256" key="13">
    <source>
        <dbReference type="ARBA" id="ARBA00045103"/>
    </source>
</evidence>
<evidence type="ECO:0000313" key="18">
    <source>
        <dbReference type="Proteomes" id="UP000197679"/>
    </source>
</evidence>
<evidence type="ECO:0000259" key="15">
    <source>
        <dbReference type="Pfam" id="PF00534"/>
    </source>
</evidence>
<comment type="catalytic activity">
    <reaction evidence="13">
        <text>a beta-D-Man-(1-&gt;4)-beta-D-GlcNAc-(1-&gt;4)-alpha-D-GlcNAc-diphospho-di-trans,poly-cis-dolichol + GDP-alpha-D-mannose = an alpha-D-Man-(1-&gt;3)-beta-D-Man-(1-&gt;4)-beta-D-GlcNAc-(1-&gt;4)-alpha-D-GlcNAc-diphospho-di-trans,poly-cis-dolichol + GDP + H(+)</text>
        <dbReference type="Rhea" id="RHEA:29515"/>
        <dbReference type="Rhea" id="RHEA-COMP:19511"/>
        <dbReference type="Rhea" id="RHEA-COMP:19513"/>
        <dbReference type="ChEBI" id="CHEBI:15378"/>
        <dbReference type="ChEBI" id="CHEBI:57527"/>
        <dbReference type="ChEBI" id="CHEBI:58189"/>
        <dbReference type="ChEBI" id="CHEBI:58472"/>
        <dbReference type="ChEBI" id="CHEBI:132510"/>
        <dbReference type="EC" id="2.4.1.132"/>
    </reaction>
    <physiologicalReaction direction="left-to-right" evidence="13">
        <dbReference type="Rhea" id="RHEA:29516"/>
    </physiologicalReaction>
</comment>
<evidence type="ECO:0000256" key="2">
    <source>
        <dbReference type="ARBA" id="ARBA00004922"/>
    </source>
</evidence>
<dbReference type="GO" id="GO:0102704">
    <property type="term" value="F:GDP-Man:Man(2)GlcNAc(2)-PP-Dol alpha-1,6-mannosyltransferase activity"/>
    <property type="evidence" value="ECO:0007669"/>
    <property type="project" value="UniProtKB-EC"/>
</dbReference>
<evidence type="ECO:0000256" key="1">
    <source>
        <dbReference type="ARBA" id="ARBA00004586"/>
    </source>
</evidence>
<dbReference type="EMBL" id="CP019964">
    <property type="protein sequence ID" value="ASI14220.1"/>
    <property type="molecule type" value="Genomic_DNA"/>
</dbReference>
<evidence type="ECO:0000256" key="6">
    <source>
        <dbReference type="ARBA" id="ARBA00022692"/>
    </source>
</evidence>
<evidence type="ECO:0000256" key="5">
    <source>
        <dbReference type="ARBA" id="ARBA00022679"/>
    </source>
</evidence>
<proteinExistence type="predicted"/>
<name>A0A218NP11_9ARCH</name>
<protein>
    <recommendedName>
        <fullName evidence="10">GDP-Man:Man(1)GlcNAc(2)-PP-Dol alpha-1,3-mannosyltransferase</fullName>
        <ecNumber evidence="4">2.4.1.132</ecNumber>
        <ecNumber evidence="3">2.4.1.257</ecNumber>
    </recommendedName>
    <alternativeName>
        <fullName evidence="12">GDP-Man:Man(1)GlcNAc(2)-PP-dolichol mannosyltransferase</fullName>
    </alternativeName>
    <alternativeName>
        <fullName evidence="11">GDP-Man:Man(2)GlcNAc(2)-PP-Dol alpha-1,6-mannosyltransferase</fullName>
    </alternativeName>
</protein>
<dbReference type="GO" id="GO:0004378">
    <property type="term" value="F:GDP-Man:Man(1)GlcNAc(2)-PP-Dol alpha-1,3-mannosyltransferase activity"/>
    <property type="evidence" value="ECO:0007669"/>
    <property type="project" value="UniProtKB-EC"/>
</dbReference>
<evidence type="ECO:0000256" key="3">
    <source>
        <dbReference type="ARBA" id="ARBA00011969"/>
    </source>
</evidence>
<evidence type="ECO:0000256" key="12">
    <source>
        <dbReference type="ARBA" id="ARBA00032874"/>
    </source>
</evidence>
<evidence type="ECO:0000256" key="8">
    <source>
        <dbReference type="ARBA" id="ARBA00022989"/>
    </source>
</evidence>
<comment type="catalytic activity">
    <reaction evidence="14">
        <text>an alpha-D-Man-(1-&gt;3)-beta-D-Man-(1-&gt;4)-beta-D-GlcNAc-(1-&gt;4)-alpha-D-GlcNAc-diphospho-di-trans,poly-cis-dolichol + GDP-alpha-D-mannose = an alpha-D-Man-(1-&gt;3)-[alpha-D-Man-(1-&gt;6)]-beta-D-Man-(1-&gt;4)-beta-D-GlcNAc-(1-&gt;4)-alpha-D-GlcNAc-diphospho-di-trans,poly-cis-dolichol + GDP + H(+)</text>
        <dbReference type="Rhea" id="RHEA:29519"/>
        <dbReference type="Rhea" id="RHEA-COMP:19513"/>
        <dbReference type="Rhea" id="RHEA-COMP:19515"/>
        <dbReference type="ChEBI" id="CHEBI:15378"/>
        <dbReference type="ChEBI" id="CHEBI:57527"/>
        <dbReference type="ChEBI" id="CHEBI:58189"/>
        <dbReference type="ChEBI" id="CHEBI:132510"/>
        <dbReference type="ChEBI" id="CHEBI:132511"/>
        <dbReference type="EC" id="2.4.1.257"/>
    </reaction>
    <physiologicalReaction direction="left-to-right" evidence="14">
        <dbReference type="Rhea" id="RHEA:29520"/>
    </physiologicalReaction>
</comment>
<evidence type="ECO:0000259" key="16">
    <source>
        <dbReference type="Pfam" id="PF13439"/>
    </source>
</evidence>
<evidence type="ECO:0000256" key="10">
    <source>
        <dbReference type="ARBA" id="ARBA00032047"/>
    </source>
</evidence>
<evidence type="ECO:0000256" key="11">
    <source>
        <dbReference type="ARBA" id="ARBA00032333"/>
    </source>
</evidence>
<dbReference type="InterPro" id="IPR027054">
    <property type="entry name" value="ALG2"/>
</dbReference>
<evidence type="ECO:0000256" key="14">
    <source>
        <dbReference type="ARBA" id="ARBA00045104"/>
    </source>
</evidence>